<feature type="compositionally biased region" description="Polar residues" evidence="2">
    <location>
        <begin position="23"/>
        <end position="35"/>
    </location>
</feature>
<dbReference type="PANTHER" id="PTHR16121:SF0">
    <property type="entry name" value="CAP-SPECIFIC MRNA (NUCLEOSIDE-2'-O-)-METHYLTRANSFERASE 1"/>
    <property type="match status" value="1"/>
</dbReference>
<dbReference type="Gene3D" id="3.40.50.12760">
    <property type="match status" value="1"/>
</dbReference>
<dbReference type="Pfam" id="PF01585">
    <property type="entry name" value="G-patch"/>
    <property type="match status" value="1"/>
</dbReference>
<dbReference type="GO" id="GO:0032259">
    <property type="term" value="P:methylation"/>
    <property type="evidence" value="ECO:0007669"/>
    <property type="project" value="UniProtKB-KW"/>
</dbReference>
<evidence type="ECO:0000259" key="3">
    <source>
        <dbReference type="PROSITE" id="PS50174"/>
    </source>
</evidence>
<dbReference type="PANTHER" id="PTHR16121">
    <property type="entry name" value="CAP-SPECIFIC MRNA (NUCLEOSIDE-2'-O-)-METHYLTRANSFERASE 1-RELATED"/>
    <property type="match status" value="1"/>
</dbReference>
<evidence type="ECO:0000256" key="2">
    <source>
        <dbReference type="SAM" id="MobiDB-lite"/>
    </source>
</evidence>
<feature type="domain" description="RrmJ-type SAM-dependent 2'-O-MTase" evidence="4">
    <location>
        <begin position="481"/>
        <end position="695"/>
    </location>
</feature>
<dbReference type="InterPro" id="IPR029063">
    <property type="entry name" value="SAM-dependent_MTases_sf"/>
</dbReference>
<feature type="region of interest" description="Disordered" evidence="2">
    <location>
        <begin position="1"/>
        <end position="312"/>
    </location>
</feature>
<proteinExistence type="predicted"/>
<feature type="compositionally biased region" description="Basic and acidic residues" evidence="2">
    <location>
        <begin position="186"/>
        <end position="197"/>
    </location>
</feature>
<evidence type="ECO:0000256" key="1">
    <source>
        <dbReference type="RuleBase" id="RU368012"/>
    </source>
</evidence>
<organism evidence="5 6">
    <name type="scientific">Bemisia tabaci</name>
    <name type="common">Sweetpotato whitefly</name>
    <name type="synonym">Aleurodes tabaci</name>
    <dbReference type="NCBI Taxonomy" id="7038"/>
    <lineage>
        <taxon>Eukaryota</taxon>
        <taxon>Metazoa</taxon>
        <taxon>Ecdysozoa</taxon>
        <taxon>Arthropoda</taxon>
        <taxon>Hexapoda</taxon>
        <taxon>Insecta</taxon>
        <taxon>Pterygota</taxon>
        <taxon>Neoptera</taxon>
        <taxon>Paraneoptera</taxon>
        <taxon>Hemiptera</taxon>
        <taxon>Sternorrhyncha</taxon>
        <taxon>Aleyrodoidea</taxon>
        <taxon>Aleyrodidae</taxon>
        <taxon>Aleyrodinae</taxon>
        <taxon>Bemisia</taxon>
    </lineage>
</organism>
<comment type="subcellular location">
    <subcellularLocation>
        <location evidence="1">Nucleus</location>
    </subcellularLocation>
</comment>
<dbReference type="GO" id="GO:0004483">
    <property type="term" value="F:methyltransferase cap1 activity"/>
    <property type="evidence" value="ECO:0007669"/>
    <property type="project" value="UniProtKB-UniRule"/>
</dbReference>
<keyword evidence="1" id="KW-0539">Nucleus</keyword>
<dbReference type="PROSITE" id="PS50174">
    <property type="entry name" value="G_PATCH"/>
    <property type="match status" value="1"/>
</dbReference>
<feature type="compositionally biased region" description="Basic and acidic residues" evidence="2">
    <location>
        <begin position="96"/>
        <end position="109"/>
    </location>
</feature>
<feature type="domain" description="G-patch" evidence="3">
    <location>
        <begin position="312"/>
        <end position="358"/>
    </location>
</feature>
<keyword evidence="1" id="KW-0507">mRNA processing</keyword>
<evidence type="ECO:0000259" key="4">
    <source>
        <dbReference type="PROSITE" id="PS51613"/>
    </source>
</evidence>
<comment type="function">
    <text evidence="1">S-adenosyl-L-methionine-dependent methyltransferase that mediates RNA cap1 2'-O-ribose methylation to the 5'-cap structure of RNAs. Methylates the ribose of the first nucleotide of a m(7)GpppG-capped mRNA to produce m(7)GpppNmp (cap1).</text>
</comment>
<dbReference type="Pfam" id="PF01728">
    <property type="entry name" value="FtsJ"/>
    <property type="match status" value="1"/>
</dbReference>
<sequence>MQRCAQLSDSSSDDDDNFEEVPSENSNYFSPSFHQSGGYDLPSPVKRRKPSQSTSSNPINDDESDNLSSISANCESDYGSVSGKRNHRSMSLMSEDSEKNFHDSTHDESIYGNSSLPKFYATPSERGRTISQDFSEKDESNDEGSTRTAQGYFSGASERVRTKSQELSEFESNEEDYMSSTSASDVDVKPSKRRSEDFPSYNPRTSFYGSNQEGVSASKSYESNDEEADKLSATLANISKKQSSSPTKGIKMTENLYIPKTRFSKSSSCDTVQSSSNSDFSSFEGKRKSTDSEEEVNSGPPPKKSKSVAIKTSGAVSKMMEKMGYSSGKGLGKHAQGVVEPVALSSQRGRRGLGHIVEGFEEEDVEWDFDQEKVEVVENVDWLEYYGKDILQLKPPEDLTKRLLEKGLKEELEREKRKTLLGGVQKPCPKKMSLDDETNFCDPKLVKKVIKHKTAFDKLHADEMRKARDRSNPFELIRGGMFLNRAAMKMANMDKRFDFMFTKPVDQNGEPMVGKDELLYFADVCAGPGGFTEYVLWRKKWRAKGFGLTLKASNDFKLDDFYAGPAESFEPHYGAADDGNIYTPANIESFRDLIFEQTDNKGVHFMMADGGFSVAGEENLQEILSKQLYLCQCLVALFVVRTNGHFVTKLFDLFTPFSVGIIYLMYRCFEKICIFKPNTSRPANSERYLVCKWKRSESVIEDIRKYMENVNKLLCNVYGKNEKAKEEAKESKEKVVELDVYEIVLMDIMKSDENFFNYMIKSNNELASRQIVNLKKVVAFVKNPNLLEARQKDLKEQCLKYWEVPDDLRHAPKCPMPSNRLFSLAFGKDSKMPAPTELSKDGDLGSDILKKEFLSIYDWQCVTLQDHEKTTLFYGQGRKRVHKWGSSSWSELPSEHSLLELSPGTLVYGELVYEFIGEGKGLRKSAAFHIIDAYQLGKEVVGNLKYDERYEICQLFCKAMTRRGCPVRMKKLHKLFEVPSLLNEGLVRKQLKNVSIHRLCFPIPPFHHEVTSLLFLSSTANGWCKHWSKSQSKFYYYHGKSKASKYEDHVNMEVFNTFGLTMERLKIWSWKNYVPDCHPPRSVTDKLINFLRANTVHKRT</sequence>
<keyword evidence="1" id="KW-0506">mRNA capping</keyword>
<name>A0A9P0FAU1_BEMTA</name>
<dbReference type="EC" id="2.1.1.57" evidence="1"/>
<dbReference type="InterPro" id="IPR050851">
    <property type="entry name" value="mRNA_Cap_2O-Ribose_MeTrfase"/>
</dbReference>
<keyword evidence="1" id="KW-0949">S-adenosyl-L-methionine</keyword>
<keyword evidence="1" id="KW-0808">Transferase</keyword>
<dbReference type="AlphaFoldDB" id="A0A9P0FAU1"/>
<feature type="compositionally biased region" description="Polar residues" evidence="2">
    <location>
        <begin position="202"/>
        <end position="221"/>
    </location>
</feature>
<feature type="compositionally biased region" description="Polar residues" evidence="2">
    <location>
        <begin position="234"/>
        <end position="247"/>
    </location>
</feature>
<evidence type="ECO:0000313" key="6">
    <source>
        <dbReference type="Proteomes" id="UP001152759"/>
    </source>
</evidence>
<feature type="compositionally biased region" description="Acidic residues" evidence="2">
    <location>
        <begin position="11"/>
        <end position="22"/>
    </location>
</feature>
<keyword evidence="1" id="KW-0489">Methyltransferase</keyword>
<reference evidence="5" key="1">
    <citation type="submission" date="2021-12" db="EMBL/GenBank/DDBJ databases">
        <authorList>
            <person name="King R."/>
        </authorList>
    </citation>
    <scope>NUCLEOTIDE SEQUENCE</scope>
</reference>
<dbReference type="GO" id="GO:0003676">
    <property type="term" value="F:nucleic acid binding"/>
    <property type="evidence" value="ECO:0007669"/>
    <property type="project" value="UniProtKB-UniRule"/>
</dbReference>
<feature type="compositionally biased region" description="Low complexity" evidence="2">
    <location>
        <begin position="274"/>
        <end position="283"/>
    </location>
</feature>
<feature type="compositionally biased region" description="Polar residues" evidence="2">
    <location>
        <begin position="264"/>
        <end position="273"/>
    </location>
</feature>
<feature type="compositionally biased region" description="Acidic residues" evidence="2">
    <location>
        <begin position="168"/>
        <end position="177"/>
    </location>
</feature>
<gene>
    <name evidence="5" type="ORF">BEMITA_LOCUS13947</name>
</gene>
<dbReference type="GO" id="GO:0016556">
    <property type="term" value="P:mRNA modification"/>
    <property type="evidence" value="ECO:0007669"/>
    <property type="project" value="UniProtKB-UniRule"/>
</dbReference>
<dbReference type="SMART" id="SM00443">
    <property type="entry name" value="G_patch"/>
    <property type="match status" value="1"/>
</dbReference>
<dbReference type="GO" id="GO:0006370">
    <property type="term" value="P:7-methylguanosine mRNA capping"/>
    <property type="evidence" value="ECO:0007669"/>
    <property type="project" value="UniProtKB-UniRule"/>
</dbReference>
<comment type="catalytic activity">
    <reaction evidence="1">
        <text>a 5'-end (N(7)-methyl 5'-triphosphoguanosine)-ribonucleoside in mRNA + S-adenosyl-L-methionine = a 5'-end (N(7)-methyl 5'-triphosphoguanosine)-(2'-O-methyl-ribonucleoside) in mRNA + S-adenosyl-L-homocysteine + H(+)</text>
        <dbReference type="Rhea" id="RHEA:67020"/>
        <dbReference type="Rhea" id="RHEA-COMP:17167"/>
        <dbReference type="Rhea" id="RHEA-COMP:17168"/>
        <dbReference type="ChEBI" id="CHEBI:15378"/>
        <dbReference type="ChEBI" id="CHEBI:57856"/>
        <dbReference type="ChEBI" id="CHEBI:59789"/>
        <dbReference type="ChEBI" id="CHEBI:156461"/>
        <dbReference type="ChEBI" id="CHEBI:167609"/>
        <dbReference type="EC" id="2.1.1.57"/>
    </reaction>
</comment>
<evidence type="ECO:0000313" key="5">
    <source>
        <dbReference type="EMBL" id="CAH0395806.1"/>
    </source>
</evidence>
<dbReference type="FunFam" id="3.40.50.12760:FF:000004">
    <property type="entry name" value="FtsJ-like methyltransferase"/>
    <property type="match status" value="1"/>
</dbReference>
<dbReference type="KEGG" id="btab:109039234"/>
<dbReference type="GO" id="GO:0005737">
    <property type="term" value="C:cytoplasm"/>
    <property type="evidence" value="ECO:0007669"/>
    <property type="project" value="TreeGrafter"/>
</dbReference>
<dbReference type="PROSITE" id="PS51613">
    <property type="entry name" value="SAM_MT_RRMJ"/>
    <property type="match status" value="1"/>
</dbReference>
<dbReference type="EMBL" id="OU963870">
    <property type="protein sequence ID" value="CAH0395806.1"/>
    <property type="molecule type" value="Genomic_DNA"/>
</dbReference>
<dbReference type="Proteomes" id="UP001152759">
    <property type="component" value="Chromosome 9"/>
</dbReference>
<dbReference type="GO" id="GO:0005634">
    <property type="term" value="C:nucleus"/>
    <property type="evidence" value="ECO:0007669"/>
    <property type="project" value="UniProtKB-SubCell"/>
</dbReference>
<dbReference type="InterPro" id="IPR002877">
    <property type="entry name" value="RNA_MeTrfase_FtsJ_dom"/>
</dbReference>
<dbReference type="SUPFAM" id="SSF53335">
    <property type="entry name" value="S-adenosyl-L-methionine-dependent methyltransferases"/>
    <property type="match status" value="1"/>
</dbReference>
<protein>
    <recommendedName>
        <fullName evidence="1">Cap-specific mRNA (nucleoside-2'-O-)-methyltransferase 1</fullName>
        <ecNumber evidence="1">2.1.1.57</ecNumber>
    </recommendedName>
    <alternativeName>
        <fullName evidence="1">Cap1 2'O-ribose methyltransferase 1</fullName>
    </alternativeName>
</protein>
<keyword evidence="6" id="KW-1185">Reference proteome</keyword>
<dbReference type="InterPro" id="IPR000467">
    <property type="entry name" value="G_patch_dom"/>
</dbReference>
<dbReference type="InterPro" id="IPR025816">
    <property type="entry name" value="RrmJ-type_MeTrfase"/>
</dbReference>
<accession>A0A9P0FAU1</accession>